<reference evidence="1" key="2">
    <citation type="journal article" date="2011" name="Microb. Ecol.">
        <title>Taxonomic and Functional Metagenomic Profiling of the Microbial Community in the Anoxic Sediment of a Sub-saline Shallow Lake (Laguna de Carrizo, Central Spain).</title>
        <authorList>
            <person name="Ferrer M."/>
            <person name="Guazzaroni M.E."/>
            <person name="Richter M."/>
            <person name="Garcia-Salamanca A."/>
            <person name="Yarza P."/>
            <person name="Suarez-Suarez A."/>
            <person name="Solano J."/>
            <person name="Alcaide M."/>
            <person name="van Dillewijn P."/>
            <person name="Molina-Henares M.A."/>
            <person name="Lopez-Cortes N."/>
            <person name="Al-Ramahi Y."/>
            <person name="Guerrero C."/>
            <person name="Acosta A."/>
            <person name="de Eugenio L.I."/>
            <person name="Martinez V."/>
            <person name="Marques S."/>
            <person name="Rojo F."/>
            <person name="Santero E."/>
            <person name="Genilloud O."/>
            <person name="Perez-Perez J."/>
            <person name="Rossello-Mora R."/>
            <person name="Ramos J.L."/>
        </authorList>
    </citation>
    <scope>NUCLEOTIDE SEQUENCE</scope>
</reference>
<name>D9PMG4_9ZZZZ</name>
<reference evidence="1" key="1">
    <citation type="submission" date="2010-07" db="EMBL/GenBank/DDBJ databases">
        <authorList>
            <consortium name="CONSOLIDER consortium CSD2007-00005"/>
            <person name="Guazzaroni M.-E."/>
            <person name="Richter M."/>
            <person name="Garcia-Salamanca A."/>
            <person name="Yarza P."/>
            <person name="Ferrer M."/>
        </authorList>
    </citation>
    <scope>NUCLEOTIDE SEQUENCE</scope>
</reference>
<gene>
    <name evidence="1" type="ORF">LDC_2742</name>
</gene>
<protein>
    <submittedName>
        <fullName evidence="1">Uncharacterized protein</fullName>
    </submittedName>
</protein>
<dbReference type="AlphaFoldDB" id="D9PMG4"/>
<sequence>MTVAYFGHPRGTTDGDGRINIRLQQPGLQLIQASRVSPLDDGKADKLIQATALQFGIAP</sequence>
<organism evidence="1">
    <name type="scientific">sediment metagenome</name>
    <dbReference type="NCBI Taxonomy" id="749907"/>
    <lineage>
        <taxon>unclassified sequences</taxon>
        <taxon>metagenomes</taxon>
        <taxon>ecological metagenomes</taxon>
    </lineage>
</organism>
<dbReference type="EMBL" id="ADZX01000831">
    <property type="protein sequence ID" value="EFK95250.1"/>
    <property type="molecule type" value="Genomic_DNA"/>
</dbReference>
<evidence type="ECO:0000313" key="1">
    <source>
        <dbReference type="EMBL" id="EFK95250.1"/>
    </source>
</evidence>
<accession>D9PMG4</accession>
<comment type="caution">
    <text evidence="1">The sequence shown here is derived from an EMBL/GenBank/DDBJ whole genome shotgun (WGS) entry which is preliminary data.</text>
</comment>
<proteinExistence type="predicted"/>